<proteinExistence type="predicted"/>
<accession>A0A381Y920</accession>
<dbReference type="AlphaFoldDB" id="A0A381Y920"/>
<name>A0A381Y920_9ZZZZ</name>
<gene>
    <name evidence="1" type="ORF">METZ01_LOCUS126460</name>
</gene>
<dbReference type="EMBL" id="UINC01017684">
    <property type="protein sequence ID" value="SVA73606.1"/>
    <property type="molecule type" value="Genomic_DNA"/>
</dbReference>
<evidence type="ECO:0000313" key="1">
    <source>
        <dbReference type="EMBL" id="SVA73606.1"/>
    </source>
</evidence>
<reference evidence="1" key="1">
    <citation type="submission" date="2018-05" db="EMBL/GenBank/DDBJ databases">
        <authorList>
            <person name="Lanie J.A."/>
            <person name="Ng W.-L."/>
            <person name="Kazmierczak K.M."/>
            <person name="Andrzejewski T.M."/>
            <person name="Davidsen T.M."/>
            <person name="Wayne K.J."/>
            <person name="Tettelin H."/>
            <person name="Glass J.I."/>
            <person name="Rusch D."/>
            <person name="Podicherti R."/>
            <person name="Tsui H.-C.T."/>
            <person name="Winkler M.E."/>
        </authorList>
    </citation>
    <scope>NUCLEOTIDE SEQUENCE</scope>
</reference>
<protein>
    <submittedName>
        <fullName evidence="1">Uncharacterized protein</fullName>
    </submittedName>
</protein>
<organism evidence="1">
    <name type="scientific">marine metagenome</name>
    <dbReference type="NCBI Taxonomy" id="408172"/>
    <lineage>
        <taxon>unclassified sequences</taxon>
        <taxon>metagenomes</taxon>
        <taxon>ecological metagenomes</taxon>
    </lineage>
</organism>
<sequence length="68" mass="7831">MQLRSAPEKYYGRAVAHSDVKGATRDNPVRISRQEFVTRFFNAYLDEDGRYCENLVAEYPEMEPVATA</sequence>